<proteinExistence type="predicted"/>
<organism evidence="1 2">
    <name type="scientific">Cetraspora pellucida</name>
    <dbReference type="NCBI Taxonomy" id="1433469"/>
    <lineage>
        <taxon>Eukaryota</taxon>
        <taxon>Fungi</taxon>
        <taxon>Fungi incertae sedis</taxon>
        <taxon>Mucoromycota</taxon>
        <taxon>Glomeromycotina</taxon>
        <taxon>Glomeromycetes</taxon>
        <taxon>Diversisporales</taxon>
        <taxon>Gigasporaceae</taxon>
        <taxon>Cetraspora</taxon>
    </lineage>
</organism>
<name>A0A9N9I9R7_9GLOM</name>
<evidence type="ECO:0000313" key="2">
    <source>
        <dbReference type="Proteomes" id="UP000789759"/>
    </source>
</evidence>
<dbReference type="Proteomes" id="UP000789759">
    <property type="component" value="Unassembled WGS sequence"/>
</dbReference>
<accession>A0A9N9I9R7</accession>
<gene>
    <name evidence="1" type="ORF">CPELLU_LOCUS13184</name>
</gene>
<protein>
    <submittedName>
        <fullName evidence="1">23395_t:CDS:1</fullName>
    </submittedName>
</protein>
<dbReference type="AlphaFoldDB" id="A0A9N9I9R7"/>
<evidence type="ECO:0000313" key="1">
    <source>
        <dbReference type="EMBL" id="CAG8726031.1"/>
    </source>
</evidence>
<comment type="caution">
    <text evidence="1">The sequence shown here is derived from an EMBL/GenBank/DDBJ whole genome shotgun (WGS) entry which is preliminary data.</text>
</comment>
<keyword evidence="2" id="KW-1185">Reference proteome</keyword>
<dbReference type="OrthoDB" id="2411234at2759"/>
<reference evidence="1" key="1">
    <citation type="submission" date="2021-06" db="EMBL/GenBank/DDBJ databases">
        <authorList>
            <person name="Kallberg Y."/>
            <person name="Tangrot J."/>
            <person name="Rosling A."/>
        </authorList>
    </citation>
    <scope>NUCLEOTIDE SEQUENCE</scope>
    <source>
        <strain evidence="1">FL966</strain>
    </source>
</reference>
<sequence length="171" mass="19858">MNESIFTNLNISNQLSQIDTSEKNNNKLKRKSVDHPKEKIWEYYITSNVTSDYSATCHYCSKYWSCGCLSEMEAHLANICHNVPKDIKEYWQKLLLDKIINYKISTTNQHEYLVEDYSKILQTGIYITNEIENIILNIGINKFVGIVTDGGSNVRVAYQIINKKYPHILNI</sequence>
<dbReference type="EMBL" id="CAJVQA010013672">
    <property type="protein sequence ID" value="CAG8726031.1"/>
    <property type="molecule type" value="Genomic_DNA"/>
</dbReference>